<reference evidence="1" key="2">
    <citation type="submission" date="2018-04" db="EMBL/GenBank/DDBJ databases">
        <title>OnivRS2 (Oryza nivara Reference Sequence Version 2).</title>
        <authorList>
            <person name="Zhang J."/>
            <person name="Kudrna D."/>
            <person name="Lee S."/>
            <person name="Talag J."/>
            <person name="Rajasekar S."/>
            <person name="Welchert J."/>
            <person name="Hsing Y.-I."/>
            <person name="Wing R.A."/>
        </authorList>
    </citation>
    <scope>NUCLEOTIDE SEQUENCE [LARGE SCALE GENOMIC DNA]</scope>
    <source>
        <strain evidence="1">SL10</strain>
    </source>
</reference>
<proteinExistence type="predicted"/>
<sequence>MEYAERNPWPPPPSNKLTGSICELWPEPWSSFACNRCKVWYLFRLESTLLLYVNGVEQFLKELPCWPPPQEDMGAMKPSSVIQWLNFPYCTYDGFKRKLRGLFTNGALCIHSSQYDPPDGLCVNNPVAI</sequence>
<evidence type="ECO:0000313" key="2">
    <source>
        <dbReference type="Proteomes" id="UP000006591"/>
    </source>
</evidence>
<organism evidence="1">
    <name type="scientific">Oryza nivara</name>
    <name type="common">Indian wild rice</name>
    <name type="synonym">Oryza sativa f. spontanea</name>
    <dbReference type="NCBI Taxonomy" id="4536"/>
    <lineage>
        <taxon>Eukaryota</taxon>
        <taxon>Viridiplantae</taxon>
        <taxon>Streptophyta</taxon>
        <taxon>Embryophyta</taxon>
        <taxon>Tracheophyta</taxon>
        <taxon>Spermatophyta</taxon>
        <taxon>Magnoliopsida</taxon>
        <taxon>Liliopsida</taxon>
        <taxon>Poales</taxon>
        <taxon>Poaceae</taxon>
        <taxon>BOP clade</taxon>
        <taxon>Oryzoideae</taxon>
        <taxon>Oryzeae</taxon>
        <taxon>Oryzinae</taxon>
        <taxon>Oryza</taxon>
    </lineage>
</organism>
<dbReference type="EnsemblPlants" id="ONIVA07G21010.1">
    <property type="protein sequence ID" value="ONIVA07G21010.1"/>
    <property type="gene ID" value="ONIVA07G21010"/>
</dbReference>
<reference evidence="1" key="1">
    <citation type="submission" date="2015-04" db="UniProtKB">
        <authorList>
            <consortium name="EnsemblPlants"/>
        </authorList>
    </citation>
    <scope>IDENTIFICATION</scope>
    <source>
        <strain evidence="1">SL10</strain>
    </source>
</reference>
<dbReference type="Gramene" id="ONIVA07G21010.1">
    <property type="protein sequence ID" value="ONIVA07G21010.1"/>
    <property type="gene ID" value="ONIVA07G21010"/>
</dbReference>
<protein>
    <submittedName>
        <fullName evidence="1">Uncharacterized protein</fullName>
    </submittedName>
</protein>
<dbReference type="Proteomes" id="UP000006591">
    <property type="component" value="Chromosome 7"/>
</dbReference>
<accession>A0A0E0I3S0</accession>
<keyword evidence="2" id="KW-1185">Reference proteome</keyword>
<dbReference type="AlphaFoldDB" id="A0A0E0I3S0"/>
<evidence type="ECO:0000313" key="1">
    <source>
        <dbReference type="EnsemblPlants" id="ONIVA07G21010.1"/>
    </source>
</evidence>
<dbReference type="HOGENOM" id="CLU_2018997_0_0_1"/>
<name>A0A0E0I3S0_ORYNI</name>